<dbReference type="Pfam" id="PF13468">
    <property type="entry name" value="Glyoxalase_3"/>
    <property type="match status" value="1"/>
</dbReference>
<evidence type="ECO:0000313" key="2">
    <source>
        <dbReference type="EMBL" id="THF60124.1"/>
    </source>
</evidence>
<comment type="caution">
    <text evidence="2">The sequence shown here is derived from an EMBL/GenBank/DDBJ whole genome shotgun (WGS) entry which is preliminary data.</text>
</comment>
<proteinExistence type="predicted"/>
<sequence length="288" mass="30322">MTHPLDHLVLPTRDLETARARLGALGFTVAPQGTHPFGTINCCVYFGGGTFLEPLAIGDVDTAGQAADAGNVFVGRDRTFRTRNGDEGFSAVVFGTDDADADHERYVAADISAGQRLDFSRPFVDSSGKQDTASFRLAFAAAPDMADAFTFACERANVPKVDRSALQTHANGVSALREVVGVSDDIRGKLRLLAEAADAAVDRATGASLELPNARLSLIEPDAFERRFGLAAKSSPLRFAAIVFAASDVKGLARRLAEAGIDHHFSGASLIVPPALGQGAAFVFEESA</sequence>
<dbReference type="InterPro" id="IPR025870">
    <property type="entry name" value="Glyoxalase-like_dom"/>
</dbReference>
<protein>
    <submittedName>
        <fullName evidence="2">VOC family protein</fullName>
    </submittedName>
</protein>
<organism evidence="2 3">
    <name type="scientific">Ollibium composti</name>
    <dbReference type="NCBI Taxonomy" id="2675109"/>
    <lineage>
        <taxon>Bacteria</taxon>
        <taxon>Pseudomonadati</taxon>
        <taxon>Pseudomonadota</taxon>
        <taxon>Alphaproteobacteria</taxon>
        <taxon>Hyphomicrobiales</taxon>
        <taxon>Phyllobacteriaceae</taxon>
        <taxon>Ollibium</taxon>
    </lineage>
</organism>
<evidence type="ECO:0000259" key="1">
    <source>
        <dbReference type="Pfam" id="PF13468"/>
    </source>
</evidence>
<dbReference type="Gene3D" id="3.10.180.10">
    <property type="entry name" value="2,3-Dihydroxybiphenyl 1,2-Dioxygenase, domain 1"/>
    <property type="match status" value="1"/>
</dbReference>
<dbReference type="Proteomes" id="UP000306441">
    <property type="component" value="Unassembled WGS sequence"/>
</dbReference>
<keyword evidence="3" id="KW-1185">Reference proteome</keyword>
<dbReference type="InterPro" id="IPR029068">
    <property type="entry name" value="Glyas_Bleomycin-R_OHBP_Dase"/>
</dbReference>
<dbReference type="EMBL" id="SSNY01000001">
    <property type="protein sequence ID" value="THF60124.1"/>
    <property type="molecule type" value="Genomic_DNA"/>
</dbReference>
<evidence type="ECO:0000313" key="3">
    <source>
        <dbReference type="Proteomes" id="UP000306441"/>
    </source>
</evidence>
<accession>A0ABY2QDU3</accession>
<dbReference type="SUPFAM" id="SSF54593">
    <property type="entry name" value="Glyoxalase/Bleomycin resistance protein/Dihydroxybiphenyl dioxygenase"/>
    <property type="match status" value="1"/>
</dbReference>
<reference evidence="2 3" key="1">
    <citation type="submission" date="2019-04" db="EMBL/GenBank/DDBJ databases">
        <title>Mesorhizobium composti sp. nov., isolated from compost.</title>
        <authorList>
            <person name="Lin S.-Y."/>
            <person name="Hameed A."/>
            <person name="Hsieh Y.-T."/>
            <person name="Young C.-C."/>
        </authorList>
    </citation>
    <scope>NUCLEOTIDE SEQUENCE [LARGE SCALE GENOMIC DNA]</scope>
    <source>
        <strain evidence="2 3">CC-YTH430</strain>
    </source>
</reference>
<name>A0ABY2QDU3_9HYPH</name>
<feature type="domain" description="Glyoxalase-like" evidence="1">
    <location>
        <begin position="5"/>
        <end position="186"/>
    </location>
</feature>
<gene>
    <name evidence="2" type="ORF">E6C48_02780</name>
</gene>